<dbReference type="AlphaFoldDB" id="A0A6A4DFA4"/>
<gene>
    <name evidence="1" type="ORF">PR003_g22519</name>
</gene>
<keyword evidence="2" id="KW-1185">Reference proteome</keyword>
<sequence length="262" mass="30170">MQQTKINGKQLAIRKTVKKEVKFFDKHLTVYGLKIMARHATTGEVETVVCRFCITFGKEARANARRARTTDPKFFNCFRTDLFERHLKGQHPLKWSKYCDLSTHDERNDFFKSVSVPFAEPIPSAFEGEETLEFQKIDTLTSEKKETVVNAVAQMYLLAIQNIHALSIPTESTLPVTPKELVASSMVVLLSTIEAHHNQLTLHFGEEEINRVSKEFQLLRHEYSSKKPIQEAIDTFDHRLASFEEMWQLDDAATRFPTLAHD</sequence>
<protein>
    <submittedName>
        <fullName evidence="1">Uncharacterized protein</fullName>
    </submittedName>
</protein>
<comment type="caution">
    <text evidence="1">The sequence shown here is derived from an EMBL/GenBank/DDBJ whole genome shotgun (WGS) entry which is preliminary data.</text>
</comment>
<evidence type="ECO:0000313" key="1">
    <source>
        <dbReference type="EMBL" id="KAE9301439.1"/>
    </source>
</evidence>
<name>A0A6A4DFA4_9STRA</name>
<dbReference type="Proteomes" id="UP000434957">
    <property type="component" value="Unassembled WGS sequence"/>
</dbReference>
<dbReference type="PANTHER" id="PTHR37067">
    <property type="entry name" value="PX DOMAIN-CONTAINING PROTEIN"/>
    <property type="match status" value="1"/>
</dbReference>
<organism evidence="1 2">
    <name type="scientific">Phytophthora rubi</name>
    <dbReference type="NCBI Taxonomy" id="129364"/>
    <lineage>
        <taxon>Eukaryota</taxon>
        <taxon>Sar</taxon>
        <taxon>Stramenopiles</taxon>
        <taxon>Oomycota</taxon>
        <taxon>Peronosporomycetes</taxon>
        <taxon>Peronosporales</taxon>
        <taxon>Peronosporaceae</taxon>
        <taxon>Phytophthora</taxon>
    </lineage>
</organism>
<accession>A0A6A4DFA4</accession>
<dbReference type="EMBL" id="QXFT01002240">
    <property type="protein sequence ID" value="KAE9301439.1"/>
    <property type="molecule type" value="Genomic_DNA"/>
</dbReference>
<evidence type="ECO:0000313" key="2">
    <source>
        <dbReference type="Proteomes" id="UP000434957"/>
    </source>
</evidence>
<proteinExistence type="predicted"/>
<dbReference type="PANTHER" id="PTHR37067:SF3">
    <property type="entry name" value="PX DOMAIN-CONTAINING PROTEIN"/>
    <property type="match status" value="1"/>
</dbReference>
<reference evidence="1 2" key="1">
    <citation type="submission" date="2018-08" db="EMBL/GenBank/DDBJ databases">
        <title>Genomic investigation of the strawberry pathogen Phytophthora fragariae indicates pathogenicity is determined by transcriptional variation in three key races.</title>
        <authorList>
            <person name="Adams T.M."/>
            <person name="Armitage A.D."/>
            <person name="Sobczyk M.K."/>
            <person name="Bates H.J."/>
            <person name="Dunwell J.M."/>
            <person name="Nellist C.F."/>
            <person name="Harrison R.J."/>
        </authorList>
    </citation>
    <scope>NUCLEOTIDE SEQUENCE [LARGE SCALE GENOMIC DNA]</scope>
    <source>
        <strain evidence="1 2">SCRP333</strain>
    </source>
</reference>